<evidence type="ECO:0000256" key="2">
    <source>
        <dbReference type="SAM" id="SignalP"/>
    </source>
</evidence>
<reference evidence="4 5" key="1">
    <citation type="submission" date="2024-06" db="EMBL/GenBank/DDBJ databases">
        <authorList>
            <person name="Kaempfer P."/>
            <person name="Viver T."/>
        </authorList>
    </citation>
    <scope>NUCLEOTIDE SEQUENCE [LARGE SCALE GENOMIC DNA]</scope>
    <source>
        <strain evidence="4 5">ST-37</strain>
    </source>
</reference>
<evidence type="ECO:0000313" key="4">
    <source>
        <dbReference type="EMBL" id="MFL9832954.1"/>
    </source>
</evidence>
<evidence type="ECO:0000259" key="3">
    <source>
        <dbReference type="Pfam" id="PF18962"/>
    </source>
</evidence>
<dbReference type="EMBL" id="JBELPY010000001">
    <property type="protein sequence ID" value="MFL9832954.1"/>
    <property type="molecule type" value="Genomic_DNA"/>
</dbReference>
<accession>A0ABW8XZ38</accession>
<organism evidence="4 5">
    <name type="scientific">Chryseobacterium terrae</name>
    <dbReference type="NCBI Taxonomy" id="3163299"/>
    <lineage>
        <taxon>Bacteria</taxon>
        <taxon>Pseudomonadati</taxon>
        <taxon>Bacteroidota</taxon>
        <taxon>Flavobacteriia</taxon>
        <taxon>Flavobacteriales</taxon>
        <taxon>Weeksellaceae</taxon>
        <taxon>Chryseobacterium group</taxon>
        <taxon>Chryseobacterium</taxon>
    </lineage>
</organism>
<proteinExistence type="predicted"/>
<dbReference type="NCBIfam" id="TIGR04183">
    <property type="entry name" value="Por_Secre_tail"/>
    <property type="match status" value="1"/>
</dbReference>
<dbReference type="InterPro" id="IPR026444">
    <property type="entry name" value="Secre_tail"/>
</dbReference>
<feature type="chain" id="PRO_5046324339" evidence="2">
    <location>
        <begin position="20"/>
        <end position="371"/>
    </location>
</feature>
<comment type="caution">
    <text evidence="4">The sequence shown here is derived from an EMBL/GenBank/DDBJ whole genome shotgun (WGS) entry which is preliminary data.</text>
</comment>
<dbReference type="Proteomes" id="UP001629058">
    <property type="component" value="Unassembled WGS sequence"/>
</dbReference>
<keyword evidence="5" id="KW-1185">Reference proteome</keyword>
<gene>
    <name evidence="4" type="ORF">ABS765_02790</name>
</gene>
<dbReference type="Pfam" id="PF18962">
    <property type="entry name" value="Por_Secre_tail"/>
    <property type="match status" value="1"/>
</dbReference>
<name>A0ABW8XZ38_9FLAO</name>
<feature type="domain" description="Secretion system C-terminal sorting" evidence="3">
    <location>
        <begin position="304"/>
        <end position="369"/>
    </location>
</feature>
<evidence type="ECO:0000256" key="1">
    <source>
        <dbReference type="ARBA" id="ARBA00022729"/>
    </source>
</evidence>
<protein>
    <submittedName>
        <fullName evidence="4">T9SS type A sorting domain-containing protein</fullName>
    </submittedName>
</protein>
<keyword evidence="1 2" id="KW-0732">Signal</keyword>
<sequence length="371" mass="39510">MKKVLSSLLLTSVTITMFGQVVYNENFDALTIGNLTTDITGATAGQNGWYSIAQTTATNSAVSNFQVINSDATHQKALQITGSNGTAGIKAAYKGDIALSWSSRTSGNNVIQYELDFYTGATTTSTNQSSVYFNNVTGSGSTAVSKTLAGFSFNHNTRTPLLSFYMDPCIALANPIYCNAPATYPPGNYTLSFTDASNQTYTLPANTWVKVGFSYNFTSGEVKFKIVNADGTVGVDQTYQGAAAGLAPTSSYVAINPRSSSTQTTNTVAATAAFDNLKLSFVPTSNFLGVKEDNSKTIVKKIALYPNPATDVLNIKADSKINSVSVVDISGKKVNVRLEDNKVNVRSLPAGTYLINVETKDGISTEKFIKK</sequence>
<feature type="signal peptide" evidence="2">
    <location>
        <begin position="1"/>
        <end position="19"/>
    </location>
</feature>
<evidence type="ECO:0000313" key="5">
    <source>
        <dbReference type="Proteomes" id="UP001629058"/>
    </source>
</evidence>
<dbReference type="RefSeq" id="WP_408087320.1">
    <property type="nucleotide sequence ID" value="NZ_JBELPY010000001.1"/>
</dbReference>